<evidence type="ECO:0000313" key="3">
    <source>
        <dbReference type="Proteomes" id="UP001576780"/>
    </source>
</evidence>
<dbReference type="EMBL" id="JBHFNT010000004">
    <property type="protein sequence ID" value="MFB2832971.1"/>
    <property type="molecule type" value="Genomic_DNA"/>
</dbReference>
<feature type="compositionally biased region" description="Basic and acidic residues" evidence="1">
    <location>
        <begin position="59"/>
        <end position="69"/>
    </location>
</feature>
<sequence>MNKSQEFFLKFLELGSVSAVAKFYGTSRNNVHQYLIKMPEYQQYRRPVPTPAPACPNCESDRTVNDGKDKKRKQYRCRDCGFKWRDPRKG</sequence>
<accession>A0ABV4WD24</accession>
<keyword evidence="3" id="KW-1185">Reference proteome</keyword>
<evidence type="ECO:0000256" key="1">
    <source>
        <dbReference type="SAM" id="MobiDB-lite"/>
    </source>
</evidence>
<evidence type="ECO:0008006" key="4">
    <source>
        <dbReference type="Google" id="ProtNLM"/>
    </source>
</evidence>
<name>A0ABV4WD24_9CYAN</name>
<reference evidence="2 3" key="1">
    <citation type="submission" date="2024-09" db="EMBL/GenBank/DDBJ databases">
        <title>Floridaenema gen nov. (Aerosakkonemataceae, Aerosakkonematales ord. nov., Cyanobacteria) from benthic tropical and subtropical fresh waters, with the description of four new species.</title>
        <authorList>
            <person name="Moretto J.A."/>
            <person name="Berthold D.E."/>
            <person name="Lefler F.W."/>
            <person name="Huang I.-S."/>
            <person name="Laughinghouse H. IV."/>
        </authorList>
    </citation>
    <scope>NUCLEOTIDE SEQUENCE [LARGE SCALE GENOMIC DNA]</scope>
    <source>
        <strain evidence="2 3">BLCC-F167</strain>
    </source>
</reference>
<gene>
    <name evidence="2" type="ORF">ACE1CA_00400</name>
</gene>
<organism evidence="2 3">
    <name type="scientific">Floridaenema evergladense BLCC-F167</name>
    <dbReference type="NCBI Taxonomy" id="3153639"/>
    <lineage>
        <taxon>Bacteria</taxon>
        <taxon>Bacillati</taxon>
        <taxon>Cyanobacteriota</taxon>
        <taxon>Cyanophyceae</taxon>
        <taxon>Oscillatoriophycideae</taxon>
        <taxon>Aerosakkonematales</taxon>
        <taxon>Aerosakkonemataceae</taxon>
        <taxon>Floridanema</taxon>
        <taxon>Floridanema evergladense</taxon>
    </lineage>
</organism>
<dbReference type="Proteomes" id="UP001576780">
    <property type="component" value="Unassembled WGS sequence"/>
</dbReference>
<dbReference type="RefSeq" id="WP_413275446.1">
    <property type="nucleotide sequence ID" value="NZ_JBHFNT010000004.1"/>
</dbReference>
<comment type="caution">
    <text evidence="2">The sequence shown here is derived from an EMBL/GenBank/DDBJ whole genome shotgun (WGS) entry which is preliminary data.</text>
</comment>
<proteinExistence type="predicted"/>
<feature type="region of interest" description="Disordered" evidence="1">
    <location>
        <begin position="51"/>
        <end position="71"/>
    </location>
</feature>
<dbReference type="Gene3D" id="2.20.25.10">
    <property type="match status" value="1"/>
</dbReference>
<protein>
    <recommendedName>
        <fullName evidence="4">Transposase</fullName>
    </recommendedName>
</protein>
<evidence type="ECO:0000313" key="2">
    <source>
        <dbReference type="EMBL" id="MFB2832971.1"/>
    </source>
</evidence>
<dbReference type="SUPFAM" id="SSF57783">
    <property type="entry name" value="Zinc beta-ribbon"/>
    <property type="match status" value="1"/>
</dbReference>